<dbReference type="OrthoDB" id="5823748at2759"/>
<sequence>MSQTEVAESADAPKLKYTILNPSLTKGKMKMMFSSDEDGGPPREAKPRSRHRFRHYDVPRAPIPKESYPVALQKPQFVLPPPEPEAPLLPLEGIRELIKMTIVNREQPVEDPKKKDKEDLELMELLGDVEDALQNTEEVSLGSSADGKPIHLAVCINDLNHIVLVLTHDVSVEISANRQVRMCIDGKAACTMDEEGRLAGVHHPKVELIWAEQNMLLDVRGGPKIRVSDESSIHIWASQNKSTPTKIFSLDEEHPDEPRVHRDFHVASDNFALRTEGDFTVGLFLEKEAFGLEMAEEHDRNRRHALYSIRTSRFIQNGEFVMYLVGGVKVRHSLITGDTRVYVNHNVMCMKCHSLAMAIQSPFIDFTIDRAWLFRAILGERCIESVSDEKLEVKLSNDASKTHVFDMVDVGSFEDL</sequence>
<comment type="caution">
    <text evidence="2">The sequence shown here is derived from an EMBL/GenBank/DDBJ whole genome shotgun (WGS) entry which is preliminary data.</text>
</comment>
<name>A0A4U5PG98_STECR</name>
<reference evidence="2 3" key="2">
    <citation type="journal article" date="2019" name="G3 (Bethesda)">
        <title>Hybrid Assembly of the Genome of the Entomopathogenic Nematode Steinernema carpocapsae Identifies the X-Chromosome.</title>
        <authorList>
            <person name="Serra L."/>
            <person name="Macchietto M."/>
            <person name="Macias-Munoz A."/>
            <person name="McGill C.J."/>
            <person name="Rodriguez I.M."/>
            <person name="Rodriguez B."/>
            <person name="Murad R."/>
            <person name="Mortazavi A."/>
        </authorList>
    </citation>
    <scope>NUCLEOTIDE SEQUENCE [LARGE SCALE GENOMIC DNA]</scope>
    <source>
        <strain evidence="2 3">ALL</strain>
    </source>
</reference>
<dbReference type="AlphaFoldDB" id="A0A4U5PG98"/>
<gene>
    <name evidence="2" type="ORF">L596_009759</name>
</gene>
<evidence type="ECO:0000313" key="2">
    <source>
        <dbReference type="EMBL" id="TKR95617.1"/>
    </source>
</evidence>
<feature type="region of interest" description="Disordered" evidence="1">
    <location>
        <begin position="26"/>
        <end position="51"/>
    </location>
</feature>
<reference evidence="2 3" key="1">
    <citation type="journal article" date="2015" name="Genome Biol.">
        <title>Comparative genomics of Steinernema reveals deeply conserved gene regulatory networks.</title>
        <authorList>
            <person name="Dillman A.R."/>
            <person name="Macchietto M."/>
            <person name="Porter C.F."/>
            <person name="Rogers A."/>
            <person name="Williams B."/>
            <person name="Antoshechkin I."/>
            <person name="Lee M.M."/>
            <person name="Goodwin Z."/>
            <person name="Lu X."/>
            <person name="Lewis E.E."/>
            <person name="Goodrich-Blair H."/>
            <person name="Stock S.P."/>
            <person name="Adams B.J."/>
            <person name="Sternberg P.W."/>
            <person name="Mortazavi A."/>
        </authorList>
    </citation>
    <scope>NUCLEOTIDE SEQUENCE [LARGE SCALE GENOMIC DNA]</scope>
    <source>
        <strain evidence="2 3">ALL</strain>
    </source>
</reference>
<protein>
    <submittedName>
        <fullName evidence="2">Uncharacterized protein</fullName>
    </submittedName>
</protein>
<accession>A0A4U5PG98</accession>
<evidence type="ECO:0000313" key="3">
    <source>
        <dbReference type="Proteomes" id="UP000298663"/>
    </source>
</evidence>
<dbReference type="EMBL" id="AZBU02000002">
    <property type="protein sequence ID" value="TKR95617.1"/>
    <property type="molecule type" value="Genomic_DNA"/>
</dbReference>
<organism evidence="2 3">
    <name type="scientific">Steinernema carpocapsae</name>
    <name type="common">Entomopathogenic nematode</name>
    <dbReference type="NCBI Taxonomy" id="34508"/>
    <lineage>
        <taxon>Eukaryota</taxon>
        <taxon>Metazoa</taxon>
        <taxon>Ecdysozoa</taxon>
        <taxon>Nematoda</taxon>
        <taxon>Chromadorea</taxon>
        <taxon>Rhabditida</taxon>
        <taxon>Tylenchina</taxon>
        <taxon>Panagrolaimomorpha</taxon>
        <taxon>Strongyloidoidea</taxon>
        <taxon>Steinernematidae</taxon>
        <taxon>Steinernema</taxon>
    </lineage>
</organism>
<keyword evidence="3" id="KW-1185">Reference proteome</keyword>
<proteinExistence type="predicted"/>
<evidence type="ECO:0000256" key="1">
    <source>
        <dbReference type="SAM" id="MobiDB-lite"/>
    </source>
</evidence>
<dbReference type="Proteomes" id="UP000298663">
    <property type="component" value="Unassembled WGS sequence"/>
</dbReference>